<feature type="transmembrane region" description="Helical" evidence="2">
    <location>
        <begin position="112"/>
        <end position="139"/>
    </location>
</feature>
<dbReference type="RefSeq" id="XP_015656272.1">
    <property type="nucleotide sequence ID" value="XM_015804979.1"/>
</dbReference>
<dbReference type="EMBL" id="LGTL01000015">
    <property type="protein sequence ID" value="KPA77833.1"/>
    <property type="molecule type" value="Genomic_DNA"/>
</dbReference>
<reference evidence="4 5" key="1">
    <citation type="submission" date="2015-07" db="EMBL/GenBank/DDBJ databases">
        <title>High-quality genome of monoxenous trypanosomatid Leptomonas pyrrhocoris.</title>
        <authorList>
            <person name="Flegontov P."/>
            <person name="Butenko A."/>
            <person name="Firsov S."/>
            <person name="Vlcek C."/>
            <person name="Logacheva M.D."/>
            <person name="Field M."/>
            <person name="Filatov D."/>
            <person name="Flegontova O."/>
            <person name="Gerasimov E."/>
            <person name="Jackson A.P."/>
            <person name="Kelly S."/>
            <person name="Opperdoes F."/>
            <person name="O'Reilly A."/>
            <person name="Votypka J."/>
            <person name="Yurchenko V."/>
            <person name="Lukes J."/>
        </authorList>
    </citation>
    <scope>NUCLEOTIDE SEQUENCE [LARGE SCALE GENOMIC DNA]</scope>
    <source>
        <strain evidence="4">H10</strain>
    </source>
</reference>
<proteinExistence type="predicted"/>
<feature type="signal peptide" evidence="3">
    <location>
        <begin position="1"/>
        <end position="22"/>
    </location>
</feature>
<evidence type="ECO:0000313" key="4">
    <source>
        <dbReference type="EMBL" id="KPA77833.1"/>
    </source>
</evidence>
<feature type="chain" id="PRO_5005836030" description="Amastin-like protein" evidence="3">
    <location>
        <begin position="23"/>
        <end position="229"/>
    </location>
</feature>
<sequence>MSCAYRVFVLTVLMLLTACATCANLFAIFRKPQLTVAGVTTRDSYYYWYSELSAVGPIETNTRRIYSRDFECEAEKNYFIASAALAVGGAGLGGLACVFMACWVSAGRRVALGVVSLLLTFFAFACCVVVVSLTSYLFVNAQCKDGAADKKTFEQQDYMLVEGFILMAVAAGGFLIMLFVQLIGLCCMCCCNGDNYDDVSRGFSSHSSKSSSRSGSFSRNTSRGGSYRH</sequence>
<evidence type="ECO:0000256" key="2">
    <source>
        <dbReference type="SAM" id="Phobius"/>
    </source>
</evidence>
<comment type="caution">
    <text evidence="4">The sequence shown here is derived from an EMBL/GenBank/DDBJ whole genome shotgun (WGS) entry which is preliminary data.</text>
</comment>
<evidence type="ECO:0008006" key="6">
    <source>
        <dbReference type="Google" id="ProtNLM"/>
    </source>
</evidence>
<dbReference type="OMA" id="CWTTAGY"/>
<feature type="transmembrane region" description="Helical" evidence="2">
    <location>
        <begin position="160"/>
        <end position="183"/>
    </location>
</feature>
<dbReference type="PROSITE" id="PS51257">
    <property type="entry name" value="PROKAR_LIPOPROTEIN"/>
    <property type="match status" value="1"/>
</dbReference>
<dbReference type="GeneID" id="26906931"/>
<dbReference type="Proteomes" id="UP000037923">
    <property type="component" value="Unassembled WGS sequence"/>
</dbReference>
<dbReference type="AlphaFoldDB" id="A0A0M9FX85"/>
<gene>
    <name evidence="4" type="ORF">ABB37_06645</name>
</gene>
<keyword evidence="2" id="KW-0472">Membrane</keyword>
<dbReference type="OrthoDB" id="267214at2759"/>
<keyword evidence="3" id="KW-0732">Signal</keyword>
<evidence type="ECO:0000256" key="1">
    <source>
        <dbReference type="SAM" id="MobiDB-lite"/>
    </source>
</evidence>
<evidence type="ECO:0000256" key="3">
    <source>
        <dbReference type="SAM" id="SignalP"/>
    </source>
</evidence>
<feature type="region of interest" description="Disordered" evidence="1">
    <location>
        <begin position="206"/>
        <end position="229"/>
    </location>
</feature>
<keyword evidence="2" id="KW-1133">Transmembrane helix</keyword>
<name>A0A0M9FX85_LEPPY</name>
<dbReference type="PANTHER" id="PTHR40741">
    <property type="entry name" value="AMASTIN-RELATED"/>
    <property type="match status" value="1"/>
</dbReference>
<protein>
    <recommendedName>
        <fullName evidence="6">Amastin-like protein</fullName>
    </recommendedName>
</protein>
<organism evidence="4 5">
    <name type="scientific">Leptomonas pyrrhocoris</name>
    <name type="common">Firebug parasite</name>
    <dbReference type="NCBI Taxonomy" id="157538"/>
    <lineage>
        <taxon>Eukaryota</taxon>
        <taxon>Discoba</taxon>
        <taxon>Euglenozoa</taxon>
        <taxon>Kinetoplastea</taxon>
        <taxon>Metakinetoplastina</taxon>
        <taxon>Trypanosomatida</taxon>
        <taxon>Trypanosomatidae</taxon>
        <taxon>Leishmaniinae</taxon>
        <taxon>Leptomonas</taxon>
    </lineage>
</organism>
<dbReference type="VEuPathDB" id="TriTrypDB:LpyrH10_15_0550"/>
<accession>A0A0M9FX85</accession>
<keyword evidence="2" id="KW-0812">Transmembrane</keyword>
<keyword evidence="5" id="KW-1185">Reference proteome</keyword>
<feature type="transmembrane region" description="Helical" evidence="2">
    <location>
        <begin position="78"/>
        <end position="106"/>
    </location>
</feature>
<dbReference type="PANTHER" id="PTHR40741:SF1">
    <property type="entry name" value="AMASTIN"/>
    <property type="match status" value="1"/>
</dbReference>
<evidence type="ECO:0000313" key="5">
    <source>
        <dbReference type="Proteomes" id="UP000037923"/>
    </source>
</evidence>